<sequence>MAIDKDRIEGALKQAGGAIKENAGAAIGDKKMEAEGAAKRTEGKVQNTAGGAKDAVRDAVNKT</sequence>
<keyword evidence="5" id="KW-1185">Reference proteome</keyword>
<comment type="similarity">
    <text evidence="1">Belongs to the UPF0337 (CsbD) family.</text>
</comment>
<name>A0ABV6IZD5_9PROT</name>
<organism evidence="4 5">
    <name type="scientific">Muricoccus vinaceus</name>
    <dbReference type="NCBI Taxonomy" id="424704"/>
    <lineage>
        <taxon>Bacteria</taxon>
        <taxon>Pseudomonadati</taxon>
        <taxon>Pseudomonadota</taxon>
        <taxon>Alphaproteobacteria</taxon>
        <taxon>Acetobacterales</taxon>
        <taxon>Roseomonadaceae</taxon>
        <taxon>Muricoccus</taxon>
    </lineage>
</organism>
<protein>
    <submittedName>
        <fullName evidence="4">CsbD family protein</fullName>
    </submittedName>
</protein>
<evidence type="ECO:0000256" key="2">
    <source>
        <dbReference type="SAM" id="MobiDB-lite"/>
    </source>
</evidence>
<accession>A0ABV6IZD5</accession>
<evidence type="ECO:0000313" key="5">
    <source>
        <dbReference type="Proteomes" id="UP001589789"/>
    </source>
</evidence>
<gene>
    <name evidence="4" type="ORF">ACFFIC_25320</name>
</gene>
<dbReference type="InterPro" id="IPR008462">
    <property type="entry name" value="CsbD"/>
</dbReference>
<comment type="caution">
    <text evidence="4">The sequence shown here is derived from an EMBL/GenBank/DDBJ whole genome shotgun (WGS) entry which is preliminary data.</text>
</comment>
<feature type="region of interest" description="Disordered" evidence="2">
    <location>
        <begin position="37"/>
        <end position="63"/>
    </location>
</feature>
<dbReference type="SUPFAM" id="SSF69047">
    <property type="entry name" value="Hypothetical protein YjbJ"/>
    <property type="match status" value="1"/>
</dbReference>
<dbReference type="Proteomes" id="UP001589789">
    <property type="component" value="Unassembled WGS sequence"/>
</dbReference>
<evidence type="ECO:0000256" key="1">
    <source>
        <dbReference type="ARBA" id="ARBA00009129"/>
    </source>
</evidence>
<dbReference type="Gene3D" id="1.10.1470.10">
    <property type="entry name" value="YjbJ"/>
    <property type="match status" value="1"/>
</dbReference>
<reference evidence="4 5" key="1">
    <citation type="submission" date="2024-09" db="EMBL/GenBank/DDBJ databases">
        <authorList>
            <person name="Sun Q."/>
            <person name="Mori K."/>
        </authorList>
    </citation>
    <scope>NUCLEOTIDE SEQUENCE [LARGE SCALE GENOMIC DNA]</scope>
    <source>
        <strain evidence="4 5">CCM 7468</strain>
    </source>
</reference>
<dbReference type="Pfam" id="PF05532">
    <property type="entry name" value="CsbD"/>
    <property type="match status" value="1"/>
</dbReference>
<evidence type="ECO:0000313" key="4">
    <source>
        <dbReference type="EMBL" id="MFC0388841.1"/>
    </source>
</evidence>
<feature type="domain" description="CsbD-like" evidence="3">
    <location>
        <begin position="6"/>
        <end position="58"/>
    </location>
</feature>
<feature type="compositionally biased region" description="Basic and acidic residues" evidence="2">
    <location>
        <begin position="54"/>
        <end position="63"/>
    </location>
</feature>
<dbReference type="RefSeq" id="WP_377055619.1">
    <property type="nucleotide sequence ID" value="NZ_JBHLVZ010000084.1"/>
</dbReference>
<dbReference type="EMBL" id="JBHLVZ010000084">
    <property type="protein sequence ID" value="MFC0388841.1"/>
    <property type="molecule type" value="Genomic_DNA"/>
</dbReference>
<proteinExistence type="inferred from homology"/>
<evidence type="ECO:0000259" key="3">
    <source>
        <dbReference type="Pfam" id="PF05532"/>
    </source>
</evidence>
<dbReference type="InterPro" id="IPR036629">
    <property type="entry name" value="YjbJ_sf"/>
</dbReference>